<protein>
    <submittedName>
        <fullName evidence="4">Uncharacterized protein</fullName>
    </submittedName>
</protein>
<dbReference type="GO" id="GO:0005840">
    <property type="term" value="C:ribosome"/>
    <property type="evidence" value="ECO:0007669"/>
    <property type="project" value="UniProtKB-KW"/>
</dbReference>
<comment type="similarity">
    <text evidence="1">Belongs to the eukaryotic ribosomal protein eS17 family.</text>
</comment>
<dbReference type="GO" id="GO:0003735">
    <property type="term" value="F:structural constituent of ribosome"/>
    <property type="evidence" value="ECO:0007669"/>
    <property type="project" value="InterPro"/>
</dbReference>
<dbReference type="EMBL" id="JANJYJ010000004">
    <property type="protein sequence ID" value="KAK3218441.1"/>
    <property type="molecule type" value="Genomic_DNA"/>
</dbReference>
<dbReference type="AlphaFoldDB" id="A0AAE0AHZ2"/>
<evidence type="ECO:0000256" key="2">
    <source>
        <dbReference type="ARBA" id="ARBA00022980"/>
    </source>
</evidence>
<evidence type="ECO:0000313" key="5">
    <source>
        <dbReference type="Proteomes" id="UP001281410"/>
    </source>
</evidence>
<proteinExistence type="inferred from homology"/>
<evidence type="ECO:0000256" key="3">
    <source>
        <dbReference type="ARBA" id="ARBA00023274"/>
    </source>
</evidence>
<sequence>YYSRMTLDFQTTKKILEEVAIIPLKRPCDKIAGFSTNLMKRFRKDQFVASN</sequence>
<dbReference type="GO" id="GO:0006412">
    <property type="term" value="P:translation"/>
    <property type="evidence" value="ECO:0007669"/>
    <property type="project" value="InterPro"/>
</dbReference>
<keyword evidence="3" id="KW-0687">Ribonucleoprotein</keyword>
<dbReference type="InterPro" id="IPR036401">
    <property type="entry name" value="Ribosomal_eS17_sf"/>
</dbReference>
<dbReference type="PANTHER" id="PTHR10732:SF0">
    <property type="entry name" value="40S RIBOSOMAL PROTEIN S17"/>
    <property type="match status" value="1"/>
</dbReference>
<name>A0AAE0AHZ2_9ROSI</name>
<dbReference type="Gene3D" id="1.10.60.20">
    <property type="entry name" value="Ribosomal protein S17e-like"/>
    <property type="match status" value="1"/>
</dbReference>
<feature type="non-terminal residue" evidence="4">
    <location>
        <position position="1"/>
    </location>
</feature>
<evidence type="ECO:0000256" key="1">
    <source>
        <dbReference type="ARBA" id="ARBA00010444"/>
    </source>
</evidence>
<organism evidence="4 5">
    <name type="scientific">Dipteronia sinensis</name>
    <dbReference type="NCBI Taxonomy" id="43782"/>
    <lineage>
        <taxon>Eukaryota</taxon>
        <taxon>Viridiplantae</taxon>
        <taxon>Streptophyta</taxon>
        <taxon>Embryophyta</taxon>
        <taxon>Tracheophyta</taxon>
        <taxon>Spermatophyta</taxon>
        <taxon>Magnoliopsida</taxon>
        <taxon>eudicotyledons</taxon>
        <taxon>Gunneridae</taxon>
        <taxon>Pentapetalae</taxon>
        <taxon>rosids</taxon>
        <taxon>malvids</taxon>
        <taxon>Sapindales</taxon>
        <taxon>Sapindaceae</taxon>
        <taxon>Hippocastanoideae</taxon>
        <taxon>Acereae</taxon>
        <taxon>Dipteronia</taxon>
    </lineage>
</organism>
<gene>
    <name evidence="4" type="ORF">Dsin_012411</name>
</gene>
<evidence type="ECO:0000313" key="4">
    <source>
        <dbReference type="EMBL" id="KAK3218441.1"/>
    </source>
</evidence>
<comment type="caution">
    <text evidence="4">The sequence shown here is derived from an EMBL/GenBank/DDBJ whole genome shotgun (WGS) entry which is preliminary data.</text>
</comment>
<reference evidence="4" key="1">
    <citation type="journal article" date="2023" name="Plant J.">
        <title>Genome sequences and population genomics provide insights into the demographic history, inbreeding, and mutation load of two 'living fossil' tree species of Dipteronia.</title>
        <authorList>
            <person name="Feng Y."/>
            <person name="Comes H.P."/>
            <person name="Chen J."/>
            <person name="Zhu S."/>
            <person name="Lu R."/>
            <person name="Zhang X."/>
            <person name="Li P."/>
            <person name="Qiu J."/>
            <person name="Olsen K.M."/>
            <person name="Qiu Y."/>
        </authorList>
    </citation>
    <scope>NUCLEOTIDE SEQUENCE</scope>
    <source>
        <strain evidence="4">NBL</strain>
    </source>
</reference>
<dbReference type="PANTHER" id="PTHR10732">
    <property type="entry name" value="40S RIBOSOMAL PROTEIN S17"/>
    <property type="match status" value="1"/>
</dbReference>
<accession>A0AAE0AHZ2</accession>
<dbReference type="Pfam" id="PF00833">
    <property type="entry name" value="Ribosomal_S17e"/>
    <property type="match status" value="1"/>
</dbReference>
<dbReference type="GO" id="GO:1990904">
    <property type="term" value="C:ribonucleoprotein complex"/>
    <property type="evidence" value="ECO:0007669"/>
    <property type="project" value="UniProtKB-KW"/>
</dbReference>
<dbReference type="SUPFAM" id="SSF116820">
    <property type="entry name" value="Rps17e-like"/>
    <property type="match status" value="1"/>
</dbReference>
<keyword evidence="2" id="KW-0689">Ribosomal protein</keyword>
<keyword evidence="5" id="KW-1185">Reference proteome</keyword>
<dbReference type="Proteomes" id="UP001281410">
    <property type="component" value="Unassembled WGS sequence"/>
</dbReference>
<dbReference type="InterPro" id="IPR001210">
    <property type="entry name" value="Ribosomal_eS17"/>
</dbReference>